<evidence type="ECO:0000313" key="1">
    <source>
        <dbReference type="EMBL" id="RYC12018.1"/>
    </source>
</evidence>
<keyword evidence="2" id="KW-1185">Reference proteome</keyword>
<sequence length="78" mass="9036">MHKEHVLVVDALPVVADELCRKFGFWRSALALVAAAHRRRRIEGQLSHFSNRLRRDVGLPEAYDPRGKATFTLWDIRL</sequence>
<name>A0A4Q2T553_9HYPH</name>
<dbReference type="EMBL" id="SDVB01000238">
    <property type="protein sequence ID" value="RYC12018.1"/>
    <property type="molecule type" value="Genomic_DNA"/>
</dbReference>
<organism evidence="1 2">
    <name type="scientific">Ciceribacter ferrooxidans</name>
    <dbReference type="NCBI Taxonomy" id="2509717"/>
    <lineage>
        <taxon>Bacteria</taxon>
        <taxon>Pseudomonadati</taxon>
        <taxon>Pseudomonadota</taxon>
        <taxon>Alphaproteobacteria</taxon>
        <taxon>Hyphomicrobiales</taxon>
        <taxon>Rhizobiaceae</taxon>
        <taxon>Ciceribacter</taxon>
    </lineage>
</organism>
<reference evidence="1 2" key="1">
    <citation type="submission" date="2019-01" db="EMBL/GenBank/DDBJ databases">
        <authorList>
            <person name="Deng T."/>
        </authorList>
    </citation>
    <scope>NUCLEOTIDE SEQUENCE [LARGE SCALE GENOMIC DNA]</scope>
    <source>
        <strain evidence="1 2">F8825</strain>
    </source>
</reference>
<dbReference type="Proteomes" id="UP000291088">
    <property type="component" value="Unassembled WGS sequence"/>
</dbReference>
<comment type="caution">
    <text evidence="1">The sequence shown here is derived from an EMBL/GenBank/DDBJ whole genome shotgun (WGS) entry which is preliminary data.</text>
</comment>
<evidence type="ECO:0000313" key="2">
    <source>
        <dbReference type="Proteomes" id="UP000291088"/>
    </source>
</evidence>
<dbReference type="RefSeq" id="WP_129332448.1">
    <property type="nucleotide sequence ID" value="NZ_SDVB01000238.1"/>
</dbReference>
<gene>
    <name evidence="1" type="ORF">EUU22_13215</name>
</gene>
<dbReference type="OrthoDB" id="8420205at2"/>
<proteinExistence type="predicted"/>
<dbReference type="AlphaFoldDB" id="A0A4Q2T553"/>
<protein>
    <submittedName>
        <fullName evidence="1">DUF1127 domain-containing protein</fullName>
    </submittedName>
</protein>
<accession>A0A4Q2T553</accession>